<feature type="compositionally biased region" description="Basic residues" evidence="5">
    <location>
        <begin position="297"/>
        <end position="312"/>
    </location>
</feature>
<evidence type="ECO:0000256" key="5">
    <source>
        <dbReference type="SAM" id="MobiDB-lite"/>
    </source>
</evidence>
<dbReference type="Proteomes" id="UP000460435">
    <property type="component" value="Unassembled WGS sequence"/>
</dbReference>
<organism evidence="9 10">
    <name type="scientific">Phytoactinopolyspora mesophila</name>
    <dbReference type="NCBI Taxonomy" id="2650750"/>
    <lineage>
        <taxon>Bacteria</taxon>
        <taxon>Bacillati</taxon>
        <taxon>Actinomycetota</taxon>
        <taxon>Actinomycetes</taxon>
        <taxon>Jiangellales</taxon>
        <taxon>Jiangellaceae</taxon>
        <taxon>Phytoactinopolyspora</taxon>
    </lineage>
</organism>
<evidence type="ECO:0000259" key="8">
    <source>
        <dbReference type="Pfam" id="PF04545"/>
    </source>
</evidence>
<dbReference type="NCBIfam" id="TIGR02937">
    <property type="entry name" value="sigma70-ECF"/>
    <property type="match status" value="1"/>
</dbReference>
<feature type="region of interest" description="Disordered" evidence="5">
    <location>
        <begin position="1"/>
        <end position="29"/>
    </location>
</feature>
<feature type="compositionally biased region" description="Polar residues" evidence="5">
    <location>
        <begin position="7"/>
        <end position="25"/>
    </location>
</feature>
<dbReference type="InterPro" id="IPR013325">
    <property type="entry name" value="RNA_pol_sigma_r2"/>
</dbReference>
<feature type="domain" description="RNA polymerase sigma-70 region 4" evidence="8">
    <location>
        <begin position="224"/>
        <end position="270"/>
    </location>
</feature>
<dbReference type="EMBL" id="WLZY01000014">
    <property type="protein sequence ID" value="NDL60732.1"/>
    <property type="molecule type" value="Genomic_DNA"/>
</dbReference>
<evidence type="ECO:0000259" key="7">
    <source>
        <dbReference type="Pfam" id="PF04542"/>
    </source>
</evidence>
<dbReference type="InterPro" id="IPR036388">
    <property type="entry name" value="WH-like_DNA-bd_sf"/>
</dbReference>
<dbReference type="Gene3D" id="1.20.120.1810">
    <property type="match status" value="1"/>
</dbReference>
<dbReference type="SUPFAM" id="SSF88659">
    <property type="entry name" value="Sigma3 and sigma4 domains of RNA polymerase sigma factors"/>
    <property type="match status" value="2"/>
</dbReference>
<dbReference type="PANTHER" id="PTHR30385:SF4">
    <property type="entry name" value="RNA POLYMERASE SIGMA-E FACTOR"/>
    <property type="match status" value="1"/>
</dbReference>
<gene>
    <name evidence="9" type="ORF">F7O44_27015</name>
</gene>
<evidence type="ECO:0000256" key="2">
    <source>
        <dbReference type="ARBA" id="ARBA00023082"/>
    </source>
</evidence>
<proteinExistence type="predicted"/>
<name>A0A7K3MCM5_9ACTN</name>
<dbReference type="SUPFAM" id="SSF88946">
    <property type="entry name" value="Sigma2 domain of RNA polymerase sigma factors"/>
    <property type="match status" value="1"/>
</dbReference>
<feature type="domain" description="RNA polymerase sigma-70 region 2" evidence="7">
    <location>
        <begin position="60"/>
        <end position="126"/>
    </location>
</feature>
<dbReference type="Pfam" id="PF04545">
    <property type="entry name" value="Sigma70_r4"/>
    <property type="match status" value="1"/>
</dbReference>
<dbReference type="PRINTS" id="PR00046">
    <property type="entry name" value="SIGMA70FCT"/>
</dbReference>
<keyword evidence="1" id="KW-0805">Transcription regulation</keyword>
<evidence type="ECO:0000256" key="4">
    <source>
        <dbReference type="ARBA" id="ARBA00023163"/>
    </source>
</evidence>
<comment type="caution">
    <text evidence="9">The sequence shown here is derived from an EMBL/GenBank/DDBJ whole genome shotgun (WGS) entry which is preliminary data.</text>
</comment>
<dbReference type="GO" id="GO:0003677">
    <property type="term" value="F:DNA binding"/>
    <property type="evidence" value="ECO:0007669"/>
    <property type="project" value="UniProtKB-KW"/>
</dbReference>
<evidence type="ECO:0000256" key="1">
    <source>
        <dbReference type="ARBA" id="ARBA00023015"/>
    </source>
</evidence>
<dbReference type="PANTHER" id="PTHR30385">
    <property type="entry name" value="SIGMA FACTOR F FLAGELLAR"/>
    <property type="match status" value="1"/>
</dbReference>
<dbReference type="NCBIfam" id="TIGR02980">
    <property type="entry name" value="SigBFG"/>
    <property type="match status" value="1"/>
</dbReference>
<keyword evidence="4" id="KW-0804">Transcription</keyword>
<keyword evidence="3" id="KW-0238">DNA-binding</keyword>
<sequence length="312" mass="34944">MLAVLAQKTQSQTTDHVTKSASSGRNDVDRAEITHRLLKQAAEAEPQERRRLQDEAIVLNRGLAESVARKYAGRAEEQSDVTQVAYVGLVNAVRRFSPDKGVDFISFAMPTITGEIKRFFRDQGWTIRPPRRIQDLHRQSTAATAQLSQTLGRTPSPQEIADDLDEQVEDVEEALGCRSCYTPASIDAPTRTEDGATLADVLGDEDSNFSRSEARTALRPLCRNLPPRDQRILFLRFFRGWTQQEIAQELGVTQMQVSRLLARILGHLRARLGTTDGSGQRSTTRSRVPVQSSRQTTSRHRTAARRQHSTRA</sequence>
<dbReference type="AlphaFoldDB" id="A0A7K3MCM5"/>
<feature type="region of interest" description="Disordered" evidence="5">
    <location>
        <begin position="273"/>
        <end position="312"/>
    </location>
</feature>
<dbReference type="GO" id="GO:0016987">
    <property type="term" value="F:sigma factor activity"/>
    <property type="evidence" value="ECO:0007669"/>
    <property type="project" value="UniProtKB-KW"/>
</dbReference>
<dbReference type="Pfam" id="PF04539">
    <property type="entry name" value="Sigma70_r3"/>
    <property type="match status" value="1"/>
</dbReference>
<dbReference type="InterPro" id="IPR007624">
    <property type="entry name" value="RNA_pol_sigma70_r3"/>
</dbReference>
<keyword evidence="10" id="KW-1185">Reference proteome</keyword>
<dbReference type="InterPro" id="IPR013324">
    <property type="entry name" value="RNA_pol_sigma_r3/r4-like"/>
</dbReference>
<accession>A0A7K3MCM5</accession>
<evidence type="ECO:0000313" key="9">
    <source>
        <dbReference type="EMBL" id="NDL60732.1"/>
    </source>
</evidence>
<evidence type="ECO:0000313" key="10">
    <source>
        <dbReference type="Proteomes" id="UP000460435"/>
    </source>
</evidence>
<feature type="region of interest" description="Disordered" evidence="5">
    <location>
        <begin position="135"/>
        <end position="158"/>
    </location>
</feature>
<dbReference type="InterPro" id="IPR000943">
    <property type="entry name" value="RNA_pol_sigma70"/>
</dbReference>
<protein>
    <submittedName>
        <fullName evidence="9">SigB/SigF/SigG family RNA polymerase sigma factor</fullName>
    </submittedName>
</protein>
<reference evidence="9 10" key="1">
    <citation type="submission" date="2019-11" db="EMBL/GenBank/DDBJ databases">
        <authorList>
            <person name="Li X.-J."/>
            <person name="Feng X.-M."/>
        </authorList>
    </citation>
    <scope>NUCLEOTIDE SEQUENCE [LARGE SCALE GENOMIC DNA]</scope>
    <source>
        <strain evidence="9 10">XMNu-373</strain>
    </source>
</reference>
<dbReference type="InterPro" id="IPR007630">
    <property type="entry name" value="RNA_pol_sigma70_r4"/>
</dbReference>
<feature type="compositionally biased region" description="Polar residues" evidence="5">
    <location>
        <begin position="139"/>
        <end position="157"/>
    </location>
</feature>
<dbReference type="Gene3D" id="1.10.10.10">
    <property type="entry name" value="Winged helix-like DNA-binding domain superfamily/Winged helix DNA-binding domain"/>
    <property type="match status" value="2"/>
</dbReference>
<feature type="domain" description="RNA polymerase sigma-70 region 3" evidence="6">
    <location>
        <begin position="142"/>
        <end position="206"/>
    </location>
</feature>
<dbReference type="GO" id="GO:0006352">
    <property type="term" value="P:DNA-templated transcription initiation"/>
    <property type="evidence" value="ECO:0007669"/>
    <property type="project" value="InterPro"/>
</dbReference>
<dbReference type="InterPro" id="IPR014284">
    <property type="entry name" value="RNA_pol_sigma-70_dom"/>
</dbReference>
<dbReference type="InterPro" id="IPR007627">
    <property type="entry name" value="RNA_pol_sigma70_r2"/>
</dbReference>
<dbReference type="CDD" id="cd06171">
    <property type="entry name" value="Sigma70_r4"/>
    <property type="match status" value="1"/>
</dbReference>
<dbReference type="InterPro" id="IPR014322">
    <property type="entry name" value="RNA_pol_sigma-B/F/G"/>
</dbReference>
<evidence type="ECO:0000256" key="3">
    <source>
        <dbReference type="ARBA" id="ARBA00023125"/>
    </source>
</evidence>
<keyword evidence="2" id="KW-0731">Sigma factor</keyword>
<evidence type="ECO:0000259" key="6">
    <source>
        <dbReference type="Pfam" id="PF04539"/>
    </source>
</evidence>
<feature type="compositionally biased region" description="Polar residues" evidence="5">
    <location>
        <begin position="275"/>
        <end position="296"/>
    </location>
</feature>
<dbReference type="Pfam" id="PF04542">
    <property type="entry name" value="Sigma70_r2"/>
    <property type="match status" value="1"/>
</dbReference>